<dbReference type="EMBL" id="BAND01000108">
    <property type="protein sequence ID" value="GAJ30170.1"/>
    <property type="molecule type" value="Genomic_DNA"/>
</dbReference>
<dbReference type="InterPro" id="IPR002371">
    <property type="entry name" value="FlgK"/>
</dbReference>
<dbReference type="InterPro" id="IPR053927">
    <property type="entry name" value="FlgK_helical"/>
</dbReference>
<name>A0A023D903_ACIMT</name>
<comment type="subcellular location">
    <subcellularLocation>
        <location evidence="1">Bacterial flagellum</location>
    </subcellularLocation>
    <subcellularLocation>
        <location evidence="2">Secreted</location>
    </subcellularLocation>
</comment>
<dbReference type="Pfam" id="PF22638">
    <property type="entry name" value="FlgK_D1"/>
    <property type="match status" value="1"/>
</dbReference>
<reference evidence="9 10" key="2">
    <citation type="journal article" date="2014" name="FEMS Microbiol. Lett.">
        <title>Draft genomic DNA sequence of the facultatively methylotrophic bacterium Acidomonas methanolica type strain MB58.</title>
        <authorList>
            <person name="Higashiura N."/>
            <person name="Hadano H."/>
            <person name="Hirakawa H."/>
            <person name="Matsutani M."/>
            <person name="Takabe S."/>
            <person name="Matsushita K."/>
            <person name="Azuma Y."/>
        </authorList>
    </citation>
    <scope>NUCLEOTIDE SEQUENCE [LARGE SCALE GENOMIC DNA]</scope>
    <source>
        <strain evidence="9 10">MB58</strain>
    </source>
</reference>
<dbReference type="PANTHER" id="PTHR30033">
    <property type="entry name" value="FLAGELLAR HOOK-ASSOCIATED PROTEIN 1"/>
    <property type="match status" value="1"/>
</dbReference>
<gene>
    <name evidence="9" type="ORF">Amme_109_014</name>
</gene>
<dbReference type="Proteomes" id="UP000019760">
    <property type="component" value="Unassembled WGS sequence"/>
</dbReference>
<organism evidence="9 10">
    <name type="scientific">Acidomonas methanolica NBRC 104435</name>
    <dbReference type="NCBI Taxonomy" id="1231351"/>
    <lineage>
        <taxon>Bacteria</taxon>
        <taxon>Pseudomonadati</taxon>
        <taxon>Pseudomonadota</taxon>
        <taxon>Alphaproteobacteria</taxon>
        <taxon>Acetobacterales</taxon>
        <taxon>Acetobacteraceae</taxon>
        <taxon>Acidomonas</taxon>
    </lineage>
</organism>
<dbReference type="PANTHER" id="PTHR30033:SF1">
    <property type="entry name" value="FLAGELLAR HOOK-ASSOCIATED PROTEIN 1"/>
    <property type="match status" value="1"/>
</dbReference>
<dbReference type="NCBIfam" id="TIGR02492">
    <property type="entry name" value="flgK_ends"/>
    <property type="match status" value="1"/>
</dbReference>
<evidence type="ECO:0000256" key="2">
    <source>
        <dbReference type="ARBA" id="ARBA00004613"/>
    </source>
</evidence>
<feature type="domain" description="Flagellar basal-body/hook protein C-terminal" evidence="7">
    <location>
        <begin position="461"/>
        <end position="499"/>
    </location>
</feature>
<dbReference type="AlphaFoldDB" id="A0A023D903"/>
<keyword evidence="9" id="KW-0966">Cell projection</keyword>
<evidence type="ECO:0000259" key="7">
    <source>
        <dbReference type="Pfam" id="PF06429"/>
    </source>
</evidence>
<dbReference type="RefSeq" id="WP_306310130.1">
    <property type="nucleotide sequence ID" value="NZ_BAND01000108.1"/>
</dbReference>
<feature type="domain" description="Flagellar hook-associated protein FlgK helical" evidence="8">
    <location>
        <begin position="105"/>
        <end position="326"/>
    </location>
</feature>
<evidence type="ECO:0000259" key="8">
    <source>
        <dbReference type="Pfam" id="PF22638"/>
    </source>
</evidence>
<sequence>MLDLSASLAIATSGLRATEYAMGVASQNIANAGTTGYTEEVANVRSLDVEGQGGGVASGPTGLASDMALSNAANTQNAVVASWSVQSNALSAIASLQGSTDASSGSSATLSDELGNIQGALISLTSTPSSTTAQNTVVSDAQTLVTSIQTLASAYQQQRQNAQDAVVSSVNTINTDLTTIGSLSQKIMLLNAQGEDSADLENQRDTIVSQLSSQLSLTTQITSNGDMIVRTASGTVLPTHDTNAVSTDGVSDSWPLSTSSATVDVTKAYPGTSSSNALPGIYLHGRDITANLTGGILGANIVLRDSTLPTMQAQLDSFSYSLATRFQFQGLPLFVSSASGVIPSGNSTETAPDGLVGFAQNISVSGSYTSDPSEIVGGSSADDLTAVQNMLSTGFASGLSAPSSGLGVNGTLSTGYDGSVGLVSLATTLTARQAEVIDTASSNLTTSQSAQTVLQTKLNSATGVSVDNEMSNIVALQNAYAANAKVVAAVQSMFNDLLSAIGA</sequence>
<dbReference type="GO" id="GO:0044780">
    <property type="term" value="P:bacterial-type flagellum assembly"/>
    <property type="evidence" value="ECO:0007669"/>
    <property type="project" value="InterPro"/>
</dbReference>
<keyword evidence="5" id="KW-0964">Secreted</keyword>
<dbReference type="GO" id="GO:0005198">
    <property type="term" value="F:structural molecule activity"/>
    <property type="evidence" value="ECO:0007669"/>
    <property type="project" value="InterPro"/>
</dbReference>
<keyword evidence="9" id="KW-0282">Flagellum</keyword>
<dbReference type="GO" id="GO:0005576">
    <property type="term" value="C:extracellular region"/>
    <property type="evidence" value="ECO:0007669"/>
    <property type="project" value="UniProtKB-SubCell"/>
</dbReference>
<reference evidence="10" key="1">
    <citation type="journal article" date="2014" name="FEMS Microbiol. Lett.">
        <title>Draft Genomic DNA Sequence of the Facultatively Methylotrophic Bacterium Acidomonas methanolica type strain MB58.</title>
        <authorList>
            <person name="Higashiura N."/>
            <person name="Hadano H."/>
            <person name="Hirakawa H."/>
            <person name="Matsutani M."/>
            <person name="Takabe S."/>
            <person name="Matsushita K."/>
            <person name="Azuma Y."/>
        </authorList>
    </citation>
    <scope>NUCLEOTIDE SEQUENCE [LARGE SCALE GENOMIC DNA]</scope>
    <source>
        <strain evidence="10">MB58</strain>
    </source>
</reference>
<evidence type="ECO:0000256" key="1">
    <source>
        <dbReference type="ARBA" id="ARBA00004365"/>
    </source>
</evidence>
<comment type="caution">
    <text evidence="9">The sequence shown here is derived from an EMBL/GenBank/DDBJ whole genome shotgun (WGS) entry which is preliminary data.</text>
</comment>
<keyword evidence="9" id="KW-0969">Cilium</keyword>
<accession>A0A023D903</accession>
<evidence type="ECO:0000256" key="5">
    <source>
        <dbReference type="ARBA" id="ARBA00022525"/>
    </source>
</evidence>
<dbReference type="InterPro" id="IPR010930">
    <property type="entry name" value="Flg_bb/hook_C_dom"/>
</dbReference>
<evidence type="ECO:0000256" key="6">
    <source>
        <dbReference type="ARBA" id="ARBA00023143"/>
    </source>
</evidence>
<dbReference type="GO" id="GO:0009424">
    <property type="term" value="C:bacterial-type flagellum hook"/>
    <property type="evidence" value="ECO:0007669"/>
    <property type="project" value="InterPro"/>
</dbReference>
<protein>
    <recommendedName>
        <fullName evidence="4">Flagellar hook-associated protein 1</fullName>
    </recommendedName>
</protein>
<keyword evidence="10" id="KW-1185">Reference proteome</keyword>
<proteinExistence type="inferred from homology"/>
<dbReference type="Pfam" id="PF06429">
    <property type="entry name" value="Flg_bbr_C"/>
    <property type="match status" value="1"/>
</dbReference>
<evidence type="ECO:0000256" key="3">
    <source>
        <dbReference type="ARBA" id="ARBA00009677"/>
    </source>
</evidence>
<comment type="similarity">
    <text evidence="3">Belongs to the flagella basal body rod proteins family.</text>
</comment>
<keyword evidence="6" id="KW-0975">Bacterial flagellum</keyword>
<evidence type="ECO:0000313" key="9">
    <source>
        <dbReference type="EMBL" id="GAJ30170.1"/>
    </source>
</evidence>
<evidence type="ECO:0000256" key="4">
    <source>
        <dbReference type="ARBA" id="ARBA00016244"/>
    </source>
</evidence>
<dbReference type="SUPFAM" id="SSF64518">
    <property type="entry name" value="Phase 1 flagellin"/>
    <property type="match status" value="1"/>
</dbReference>
<evidence type="ECO:0000313" key="10">
    <source>
        <dbReference type="Proteomes" id="UP000019760"/>
    </source>
</evidence>